<keyword evidence="1" id="KW-0732">Signal</keyword>
<protein>
    <submittedName>
        <fullName evidence="3">PQQ-dependent sugar dehydrogenase</fullName>
    </submittedName>
</protein>
<dbReference type="RefSeq" id="WP_234864662.1">
    <property type="nucleotide sequence ID" value="NZ_JAKEVY010000001.1"/>
</dbReference>
<proteinExistence type="predicted"/>
<dbReference type="PANTHER" id="PTHR19328:SF13">
    <property type="entry name" value="HIPL1 PROTEIN"/>
    <property type="match status" value="1"/>
</dbReference>
<evidence type="ECO:0000313" key="4">
    <source>
        <dbReference type="Proteomes" id="UP001200145"/>
    </source>
</evidence>
<dbReference type="Gene3D" id="2.120.10.30">
    <property type="entry name" value="TolB, C-terminal domain"/>
    <property type="match status" value="1"/>
</dbReference>
<feature type="domain" description="Glucose/Sorbosone dehydrogenase" evidence="2">
    <location>
        <begin position="49"/>
        <end position="364"/>
    </location>
</feature>
<dbReference type="EMBL" id="JAKEVY010000001">
    <property type="protein sequence ID" value="MCF1714135.1"/>
    <property type="molecule type" value="Genomic_DNA"/>
</dbReference>
<sequence length="375" mass="41151">MRNRSFFSVCMLAVLSTVLFSCSREDDPPVTNPDDNWPSDSIRVLKGGLNFPWEIVWGKDEHLWLTERGGRVSRIDPRTGETLFSTTLDGVVARGEGGLLGMVQDPAFAQNGWIYFVHNYLEGDAYREKLVRYRFTGGALADAKVLLDNIPAANIHNGSRLVIVEGNPAVLYMTTGDAANTALAQQPGSLAGKVLRILLDGSVPGDNPVAGNYYWSLGHRNPQGLVWANNKLYASEHGPNIEDEINIIEKGRNYGWPSVNGPCDPGEQAFCDANQVKEPIWSSGASTVAACGLDYYGSDRIPGWKNSLLMTSLKNATLFRHQLNADGTAIQSTEQLFRTRWGRLRDVCVSPAGRVYLCTSNGNNQDILVEISSLE</sequence>
<feature type="chain" id="PRO_5046899401" evidence="1">
    <location>
        <begin position="24"/>
        <end position="375"/>
    </location>
</feature>
<comment type="caution">
    <text evidence="3">The sequence shown here is derived from an EMBL/GenBank/DDBJ whole genome shotgun (WGS) entry which is preliminary data.</text>
</comment>
<dbReference type="PROSITE" id="PS51257">
    <property type="entry name" value="PROKAR_LIPOPROTEIN"/>
    <property type="match status" value="1"/>
</dbReference>
<dbReference type="Pfam" id="PF07995">
    <property type="entry name" value="GSDH"/>
    <property type="match status" value="1"/>
</dbReference>
<dbReference type="SUPFAM" id="SSF50952">
    <property type="entry name" value="Soluble quinoprotein glucose dehydrogenase"/>
    <property type="match status" value="1"/>
</dbReference>
<name>A0ABS9BFT5_9BACT</name>
<dbReference type="InterPro" id="IPR011041">
    <property type="entry name" value="Quinoprot_gluc/sorb_DH_b-prop"/>
</dbReference>
<evidence type="ECO:0000259" key="2">
    <source>
        <dbReference type="Pfam" id="PF07995"/>
    </source>
</evidence>
<dbReference type="PANTHER" id="PTHR19328">
    <property type="entry name" value="HEDGEHOG-INTERACTING PROTEIN"/>
    <property type="match status" value="1"/>
</dbReference>
<evidence type="ECO:0000256" key="1">
    <source>
        <dbReference type="SAM" id="SignalP"/>
    </source>
</evidence>
<dbReference type="InterPro" id="IPR012938">
    <property type="entry name" value="Glc/Sorbosone_DH"/>
</dbReference>
<dbReference type="Proteomes" id="UP001200145">
    <property type="component" value="Unassembled WGS sequence"/>
</dbReference>
<feature type="signal peptide" evidence="1">
    <location>
        <begin position="1"/>
        <end position="23"/>
    </location>
</feature>
<evidence type="ECO:0000313" key="3">
    <source>
        <dbReference type="EMBL" id="MCF1714135.1"/>
    </source>
</evidence>
<organism evidence="3 4">
    <name type="scientific">Flavihumibacter fluminis</name>
    <dbReference type="NCBI Taxonomy" id="2909236"/>
    <lineage>
        <taxon>Bacteria</taxon>
        <taxon>Pseudomonadati</taxon>
        <taxon>Bacteroidota</taxon>
        <taxon>Chitinophagia</taxon>
        <taxon>Chitinophagales</taxon>
        <taxon>Chitinophagaceae</taxon>
        <taxon>Flavihumibacter</taxon>
    </lineage>
</organism>
<reference evidence="3 4" key="1">
    <citation type="submission" date="2022-01" db="EMBL/GenBank/DDBJ databases">
        <title>Flavihumibacter sp. nov., isolated from sediment of a river.</title>
        <authorList>
            <person name="Liu H."/>
        </authorList>
    </citation>
    <scope>NUCLEOTIDE SEQUENCE [LARGE SCALE GENOMIC DNA]</scope>
    <source>
        <strain evidence="3 4">RY-1</strain>
    </source>
</reference>
<accession>A0ABS9BFT5</accession>
<gene>
    <name evidence="3" type="ORF">L0U88_05805</name>
</gene>
<keyword evidence="4" id="KW-1185">Reference proteome</keyword>
<dbReference type="InterPro" id="IPR011042">
    <property type="entry name" value="6-blade_b-propeller_TolB-like"/>
</dbReference>